<evidence type="ECO:0000313" key="2">
    <source>
        <dbReference type="EMBL" id="QOL32074.1"/>
    </source>
</evidence>
<evidence type="ECO:0000313" key="4">
    <source>
        <dbReference type="Proteomes" id="UP000593943"/>
    </source>
</evidence>
<evidence type="ECO:0000313" key="3">
    <source>
        <dbReference type="Proteomes" id="UP000216057"/>
    </source>
</evidence>
<name>A0A261GDP2_9BIFI</name>
<proteinExistence type="predicted"/>
<keyword evidence="4" id="KW-1185">Reference proteome</keyword>
<organism evidence="1 3">
    <name type="scientific">Bifidobacterium eulemuris</name>
    <dbReference type="NCBI Taxonomy" id="1765219"/>
    <lineage>
        <taxon>Bacteria</taxon>
        <taxon>Bacillati</taxon>
        <taxon>Actinomycetota</taxon>
        <taxon>Actinomycetes</taxon>
        <taxon>Bifidobacteriales</taxon>
        <taxon>Bifidobacteriaceae</taxon>
        <taxon>Bifidobacterium</taxon>
    </lineage>
</organism>
<reference evidence="1 3" key="1">
    <citation type="journal article" date="2017" name="BMC Genomics">
        <title>Comparative genomic and phylogenomic analyses of the Bifidobacteriaceae family.</title>
        <authorList>
            <person name="Lugli G.A."/>
            <person name="Milani C."/>
            <person name="Turroni F."/>
            <person name="Duranti S."/>
            <person name="Mancabelli L."/>
            <person name="Mangifesta M."/>
            <person name="Ferrario C."/>
            <person name="Modesto M."/>
            <person name="Mattarelli P."/>
            <person name="Jiri K."/>
            <person name="van Sinderen D."/>
            <person name="Ventura M."/>
        </authorList>
    </citation>
    <scope>NUCLEOTIDE SEQUENCE [LARGE SCALE GENOMIC DNA]</scope>
    <source>
        <strain evidence="1 3">DSM 100216</strain>
    </source>
</reference>
<dbReference type="RefSeq" id="WP_094635852.1">
    <property type="nucleotide sequence ID" value="NZ_CP062938.1"/>
</dbReference>
<reference evidence="2 4" key="2">
    <citation type="submission" date="2020-10" db="EMBL/GenBank/DDBJ databases">
        <title>Genome sequencing of Bifidobacterium eulemuris_DSMZ_100216.</title>
        <authorList>
            <person name="Kim J."/>
        </authorList>
    </citation>
    <scope>NUCLEOTIDE SEQUENCE [LARGE SCALE GENOMIC DNA]</scope>
    <source>
        <strain evidence="2 4">DSM 100216</strain>
    </source>
</reference>
<dbReference type="EMBL" id="CP062938">
    <property type="protein sequence ID" value="QOL32074.1"/>
    <property type="molecule type" value="Genomic_DNA"/>
</dbReference>
<accession>A0A261GDP2</accession>
<dbReference type="EMBL" id="MWWZ01000002">
    <property type="protein sequence ID" value="OZG69527.1"/>
    <property type="molecule type" value="Genomic_DNA"/>
</dbReference>
<dbReference type="OrthoDB" id="9801840at2"/>
<dbReference type="Proteomes" id="UP000216057">
    <property type="component" value="Unassembled WGS sequence"/>
</dbReference>
<dbReference type="AlphaFoldDB" id="A0A261GDP2"/>
<gene>
    <name evidence="2" type="ORF">BE0216_06060</name>
    <name evidence="1" type="ORF">BEUL_0119</name>
</gene>
<evidence type="ECO:0000313" key="1">
    <source>
        <dbReference type="EMBL" id="OZG69527.1"/>
    </source>
</evidence>
<dbReference type="Proteomes" id="UP000593943">
    <property type="component" value="Chromosome"/>
</dbReference>
<dbReference type="KEGG" id="beu:BE0216_06060"/>
<protein>
    <submittedName>
        <fullName evidence="1">ATPase</fullName>
    </submittedName>
</protein>
<sequence length="81" mass="8864">MQSGGEVLPIEVKSGNDWTSHKALNNVLAVPEWGIGQAYVLSKSNVRQDGAIIYLPLYMSMFIQPPALPQAMTYEVDLSAL</sequence>